<dbReference type="CDD" id="cd00448">
    <property type="entry name" value="YjgF_YER057c_UK114_family"/>
    <property type="match status" value="1"/>
</dbReference>
<dbReference type="PANTHER" id="PTHR11803:SF44">
    <property type="entry name" value="RUTC FAMILY PROTEIN YJGH"/>
    <property type="match status" value="1"/>
</dbReference>
<dbReference type="SUPFAM" id="SSF55298">
    <property type="entry name" value="YjgF-like"/>
    <property type="match status" value="1"/>
</dbReference>
<dbReference type="InterPro" id="IPR006175">
    <property type="entry name" value="YjgF/YER057c/UK114"/>
</dbReference>
<accession>A0A849CBA1</accession>
<dbReference type="PANTHER" id="PTHR11803">
    <property type="entry name" value="2-IMINOBUTANOATE/2-IMINOPROPANOATE DEAMINASE RIDA"/>
    <property type="match status" value="1"/>
</dbReference>
<comment type="caution">
    <text evidence="1">The sequence shown here is derived from an EMBL/GenBank/DDBJ whole genome shotgun (WGS) entry which is preliminary data.</text>
</comment>
<dbReference type="GO" id="GO:0005829">
    <property type="term" value="C:cytosol"/>
    <property type="evidence" value="ECO:0007669"/>
    <property type="project" value="TreeGrafter"/>
</dbReference>
<dbReference type="Pfam" id="PF01042">
    <property type="entry name" value="Ribonuc_L-PSP"/>
    <property type="match status" value="1"/>
</dbReference>
<gene>
    <name evidence="1" type="ORF">HLB23_39185</name>
</gene>
<dbReference type="InterPro" id="IPR035959">
    <property type="entry name" value="RutC-like_sf"/>
</dbReference>
<dbReference type="Gene3D" id="3.30.1330.40">
    <property type="entry name" value="RutC-like"/>
    <property type="match status" value="1"/>
</dbReference>
<evidence type="ECO:0000313" key="2">
    <source>
        <dbReference type="Proteomes" id="UP000586827"/>
    </source>
</evidence>
<name>A0A849CBA1_9NOCA</name>
<proteinExistence type="predicted"/>
<evidence type="ECO:0000313" key="1">
    <source>
        <dbReference type="EMBL" id="NNH75812.1"/>
    </source>
</evidence>
<protein>
    <submittedName>
        <fullName evidence="1">RidA family protein</fullName>
    </submittedName>
</protein>
<reference evidence="1 2" key="1">
    <citation type="submission" date="2020-05" db="EMBL/GenBank/DDBJ databases">
        <title>MicrobeNet Type strains.</title>
        <authorList>
            <person name="Nicholson A.C."/>
        </authorList>
    </citation>
    <scope>NUCLEOTIDE SEQUENCE [LARGE SCALE GENOMIC DNA]</scope>
    <source>
        <strain evidence="1 2">JCM 3224</strain>
    </source>
</reference>
<dbReference type="EMBL" id="JABELX010000028">
    <property type="protein sequence ID" value="NNH75812.1"/>
    <property type="molecule type" value="Genomic_DNA"/>
</dbReference>
<organism evidence="1 2">
    <name type="scientific">Nocardia uniformis</name>
    <dbReference type="NCBI Taxonomy" id="53432"/>
    <lineage>
        <taxon>Bacteria</taxon>
        <taxon>Bacillati</taxon>
        <taxon>Actinomycetota</taxon>
        <taxon>Actinomycetes</taxon>
        <taxon>Mycobacteriales</taxon>
        <taxon>Nocardiaceae</taxon>
        <taxon>Nocardia</taxon>
    </lineage>
</organism>
<dbReference type="AlphaFoldDB" id="A0A849CBA1"/>
<keyword evidence="2" id="KW-1185">Reference proteome</keyword>
<dbReference type="Proteomes" id="UP000586827">
    <property type="component" value="Unassembled WGS sequence"/>
</dbReference>
<sequence length="127" mass="13572">MERHTHDPDSVPAAIGGYTNGLEVLGAQRLLFVSGQIPEDSTGSVPTDPEAQCRIIWANILATLADAGMTAPNIVKVTTYLSDRAVAEVNTKVRAEILGDHRPALTVVLAGIFDPKWLLEIEVIAAD</sequence>
<dbReference type="GO" id="GO:0019239">
    <property type="term" value="F:deaminase activity"/>
    <property type="evidence" value="ECO:0007669"/>
    <property type="project" value="TreeGrafter"/>
</dbReference>